<gene>
    <name evidence="1" type="ORF">D7Z54_17500</name>
</gene>
<dbReference type="AlphaFoldDB" id="A0A428N0Y3"/>
<dbReference type="OrthoDB" id="9804377at2"/>
<comment type="caution">
    <text evidence="1">The sequence shown here is derived from an EMBL/GenBank/DDBJ whole genome shotgun (WGS) entry which is preliminary data.</text>
</comment>
<proteinExistence type="predicted"/>
<evidence type="ECO:0000313" key="2">
    <source>
        <dbReference type="Proteomes" id="UP000275076"/>
    </source>
</evidence>
<protein>
    <submittedName>
        <fullName evidence="1">Uncharacterized protein</fullName>
    </submittedName>
</protein>
<keyword evidence="2" id="KW-1185">Reference proteome</keyword>
<dbReference type="Proteomes" id="UP000275076">
    <property type="component" value="Unassembled WGS sequence"/>
</dbReference>
<evidence type="ECO:0000313" key="1">
    <source>
        <dbReference type="EMBL" id="RSL31998.1"/>
    </source>
</evidence>
<organism evidence="1 2">
    <name type="scientific">Salibacterium salarium</name>
    <dbReference type="NCBI Taxonomy" id="284579"/>
    <lineage>
        <taxon>Bacteria</taxon>
        <taxon>Bacillati</taxon>
        <taxon>Bacillota</taxon>
        <taxon>Bacilli</taxon>
        <taxon>Bacillales</taxon>
        <taxon>Bacillaceae</taxon>
    </lineage>
</organism>
<sequence>MGKIKGMAHFHNKIKQFAPYTEPGHIAIIAHEDIDAAAADSLIAKKVKAVINIKCSVTGTFTNNGVYRLLNNKIKVFDMDDSTGIGPWINFRNIEIVDNHAFLRYSNQHLAIGSVKEYDVKLVRKLPLLFRFLEKNKTLKRIKGVKI</sequence>
<accession>A0A428N0Y3</accession>
<reference evidence="1 2" key="1">
    <citation type="submission" date="2018-10" db="EMBL/GenBank/DDBJ databases">
        <title>Draft genome sequence of Bacillus salarius IM0101, isolated from a hypersaline soil in Inner Mongolia, China.</title>
        <authorList>
            <person name="Yamprayoonswat W."/>
            <person name="Boonvisut S."/>
            <person name="Jumpathong W."/>
            <person name="Sittihan S."/>
            <person name="Ruangsuj P."/>
            <person name="Wanthongcharoen S."/>
            <person name="Thongpramul N."/>
            <person name="Pimmason S."/>
            <person name="Yu B."/>
            <person name="Yasawong M."/>
        </authorList>
    </citation>
    <scope>NUCLEOTIDE SEQUENCE [LARGE SCALE GENOMIC DNA]</scope>
    <source>
        <strain evidence="1 2">IM0101</strain>
    </source>
</reference>
<dbReference type="RefSeq" id="WP_125557400.1">
    <property type="nucleotide sequence ID" value="NZ_RBVX01000018.1"/>
</dbReference>
<dbReference type="EMBL" id="RBVX01000018">
    <property type="protein sequence ID" value="RSL31998.1"/>
    <property type="molecule type" value="Genomic_DNA"/>
</dbReference>
<name>A0A428N0Y3_9BACI</name>